<comment type="caution">
    <text evidence="3">The sequence shown here is derived from an EMBL/GenBank/DDBJ whole genome shotgun (WGS) entry which is preliminary data.</text>
</comment>
<evidence type="ECO:0000313" key="3">
    <source>
        <dbReference type="EMBL" id="KAI5067781.1"/>
    </source>
</evidence>
<reference evidence="3" key="1">
    <citation type="submission" date="2021-01" db="EMBL/GenBank/DDBJ databases">
        <title>Adiantum capillus-veneris genome.</title>
        <authorList>
            <person name="Fang Y."/>
            <person name="Liao Q."/>
        </authorList>
    </citation>
    <scope>NUCLEOTIDE SEQUENCE</scope>
    <source>
        <strain evidence="3">H3</strain>
        <tissue evidence="3">Leaf</tissue>
    </source>
</reference>
<evidence type="ECO:0000256" key="1">
    <source>
        <dbReference type="SAM" id="Phobius"/>
    </source>
</evidence>
<dbReference type="Gene3D" id="3.90.25.10">
    <property type="entry name" value="UDP-galactose 4-epimerase, domain 1"/>
    <property type="match status" value="1"/>
</dbReference>
<dbReference type="Pfam" id="PF05368">
    <property type="entry name" value="NmrA"/>
    <property type="match status" value="1"/>
</dbReference>
<accession>A0A9D4ZCN0</accession>
<sequence>REREREREREMSSTGSRVLVIGATGGLGRHVVQASLACNCPTYAYVRPSAVNDPGKATLLHSFQSAGAILLQGSLEAHDSLVEAIKQADIVVSCVDPANYLSELKILTGIQEVGTIKRFVLFDYVAAHSVEFYGALKSAIEARDKVMTTVMGSGVPFTCIVMYGFASYYLASLGQLDSRAPPTDKVLIAGDGDLKAFMVSEEDIGMYAIKAALDSRAENKNVHLKLPKNHLSQNEMVSVWESKTGKTLERVYESEEDMRKSFQDGSGATFTRLLKHFTFAKGGHNQPLNNSNEVEVLELFPEVEYINADRYLDRFVK</sequence>
<feature type="domain" description="NmrA-like" evidence="2">
    <location>
        <begin position="16"/>
        <end position="312"/>
    </location>
</feature>
<keyword evidence="1" id="KW-0472">Membrane</keyword>
<dbReference type="PANTHER" id="PTHR43349:SF93">
    <property type="entry name" value="ISOFLAVONE REDUCTASE HOMOLOG P3-RELATED"/>
    <property type="match status" value="1"/>
</dbReference>
<protein>
    <recommendedName>
        <fullName evidence="2">NmrA-like domain-containing protein</fullName>
    </recommendedName>
</protein>
<dbReference type="Proteomes" id="UP000886520">
    <property type="component" value="Chromosome 17"/>
</dbReference>
<dbReference type="PANTHER" id="PTHR43349">
    <property type="entry name" value="PINORESINOL REDUCTASE-RELATED"/>
    <property type="match status" value="1"/>
</dbReference>
<keyword evidence="1" id="KW-1133">Transmembrane helix</keyword>
<dbReference type="SUPFAM" id="SSF51735">
    <property type="entry name" value="NAD(P)-binding Rossmann-fold domains"/>
    <property type="match status" value="1"/>
</dbReference>
<keyword evidence="4" id="KW-1185">Reference proteome</keyword>
<feature type="non-terminal residue" evidence="3">
    <location>
        <position position="317"/>
    </location>
</feature>
<keyword evidence="1" id="KW-0812">Transmembrane</keyword>
<feature type="transmembrane region" description="Helical" evidence="1">
    <location>
        <begin position="146"/>
        <end position="171"/>
    </location>
</feature>
<dbReference type="InterPro" id="IPR008030">
    <property type="entry name" value="NmrA-like"/>
</dbReference>
<dbReference type="InterPro" id="IPR050608">
    <property type="entry name" value="NmrA-type/Isoflavone_red_sf"/>
</dbReference>
<evidence type="ECO:0000313" key="4">
    <source>
        <dbReference type="Proteomes" id="UP000886520"/>
    </source>
</evidence>
<dbReference type="AlphaFoldDB" id="A0A9D4ZCN0"/>
<dbReference type="OrthoDB" id="1902924at2759"/>
<gene>
    <name evidence="3" type="ORF">GOP47_0018309</name>
</gene>
<name>A0A9D4ZCN0_ADICA</name>
<proteinExistence type="predicted"/>
<dbReference type="EMBL" id="JABFUD020000017">
    <property type="protein sequence ID" value="KAI5067781.1"/>
    <property type="molecule type" value="Genomic_DNA"/>
</dbReference>
<organism evidence="3 4">
    <name type="scientific">Adiantum capillus-veneris</name>
    <name type="common">Maidenhair fern</name>
    <dbReference type="NCBI Taxonomy" id="13818"/>
    <lineage>
        <taxon>Eukaryota</taxon>
        <taxon>Viridiplantae</taxon>
        <taxon>Streptophyta</taxon>
        <taxon>Embryophyta</taxon>
        <taxon>Tracheophyta</taxon>
        <taxon>Polypodiopsida</taxon>
        <taxon>Polypodiidae</taxon>
        <taxon>Polypodiales</taxon>
        <taxon>Pteridineae</taxon>
        <taxon>Pteridaceae</taxon>
        <taxon>Vittarioideae</taxon>
        <taxon>Adiantum</taxon>
    </lineage>
</organism>
<evidence type="ECO:0000259" key="2">
    <source>
        <dbReference type="Pfam" id="PF05368"/>
    </source>
</evidence>
<dbReference type="InterPro" id="IPR036291">
    <property type="entry name" value="NAD(P)-bd_dom_sf"/>
</dbReference>
<dbReference type="Gene3D" id="3.40.50.720">
    <property type="entry name" value="NAD(P)-binding Rossmann-like Domain"/>
    <property type="match status" value="1"/>
</dbReference>